<proteinExistence type="predicted"/>
<reference evidence="1 2" key="1">
    <citation type="journal article" date="2019" name="Nat. Ecol. Evol.">
        <title>Megaphylogeny resolves global patterns of mushroom evolution.</title>
        <authorList>
            <person name="Varga T."/>
            <person name="Krizsan K."/>
            <person name="Foldi C."/>
            <person name="Dima B."/>
            <person name="Sanchez-Garcia M."/>
            <person name="Sanchez-Ramirez S."/>
            <person name="Szollosi G.J."/>
            <person name="Szarkandi J.G."/>
            <person name="Papp V."/>
            <person name="Albert L."/>
            <person name="Andreopoulos W."/>
            <person name="Angelini C."/>
            <person name="Antonin V."/>
            <person name="Barry K.W."/>
            <person name="Bougher N.L."/>
            <person name="Buchanan P."/>
            <person name="Buyck B."/>
            <person name="Bense V."/>
            <person name="Catcheside P."/>
            <person name="Chovatia M."/>
            <person name="Cooper J."/>
            <person name="Damon W."/>
            <person name="Desjardin D."/>
            <person name="Finy P."/>
            <person name="Geml J."/>
            <person name="Haridas S."/>
            <person name="Hughes K."/>
            <person name="Justo A."/>
            <person name="Karasinski D."/>
            <person name="Kautmanova I."/>
            <person name="Kiss B."/>
            <person name="Kocsube S."/>
            <person name="Kotiranta H."/>
            <person name="LaButti K.M."/>
            <person name="Lechner B.E."/>
            <person name="Liimatainen K."/>
            <person name="Lipzen A."/>
            <person name="Lukacs Z."/>
            <person name="Mihaltcheva S."/>
            <person name="Morgado L.N."/>
            <person name="Niskanen T."/>
            <person name="Noordeloos M.E."/>
            <person name="Ohm R.A."/>
            <person name="Ortiz-Santana B."/>
            <person name="Ovrebo C."/>
            <person name="Racz N."/>
            <person name="Riley R."/>
            <person name="Savchenko A."/>
            <person name="Shiryaev A."/>
            <person name="Soop K."/>
            <person name="Spirin V."/>
            <person name="Szebenyi C."/>
            <person name="Tomsovsky M."/>
            <person name="Tulloss R.E."/>
            <person name="Uehling J."/>
            <person name="Grigoriev I.V."/>
            <person name="Vagvolgyi C."/>
            <person name="Papp T."/>
            <person name="Martin F.M."/>
            <person name="Miettinen O."/>
            <person name="Hibbett D.S."/>
            <person name="Nagy L.G."/>
        </authorList>
    </citation>
    <scope>NUCLEOTIDE SEQUENCE [LARGE SCALE GENOMIC DNA]</scope>
    <source>
        <strain evidence="1 2">NL-1719</strain>
    </source>
</reference>
<keyword evidence="2" id="KW-1185">Reference proteome</keyword>
<name>A0ACD2ZWL4_9AGAR</name>
<feature type="non-terminal residue" evidence="1">
    <location>
        <position position="1"/>
    </location>
</feature>
<evidence type="ECO:0000313" key="2">
    <source>
        <dbReference type="Proteomes" id="UP000308600"/>
    </source>
</evidence>
<evidence type="ECO:0000313" key="1">
    <source>
        <dbReference type="EMBL" id="TFK57764.1"/>
    </source>
</evidence>
<sequence length="201" mass="22829">AHLDNARVDSESYFQHTRAQAFLDTLQKDKVSAMDKYNRSRDALLRLGLSPKDKSLQPLAKSELWGRDMGIPAELGATRKEEPWFWIVGRPSGMTAAEVKDWDYEVDKARWFRYRALVDRAREEKEILEEEIHRVHTSFSKMSAVWAELAVVPDTPLGHSAYASKQSAMYTTLADGAYSTIRQFFPLVLGRISIPPSPPSS</sequence>
<organism evidence="1 2">
    <name type="scientific">Pluteus cervinus</name>
    <dbReference type="NCBI Taxonomy" id="181527"/>
    <lineage>
        <taxon>Eukaryota</taxon>
        <taxon>Fungi</taxon>
        <taxon>Dikarya</taxon>
        <taxon>Basidiomycota</taxon>
        <taxon>Agaricomycotina</taxon>
        <taxon>Agaricomycetes</taxon>
        <taxon>Agaricomycetidae</taxon>
        <taxon>Agaricales</taxon>
        <taxon>Pluteineae</taxon>
        <taxon>Pluteaceae</taxon>
        <taxon>Pluteus</taxon>
    </lineage>
</organism>
<protein>
    <submittedName>
        <fullName evidence="1">Uncharacterized protein</fullName>
    </submittedName>
</protein>
<accession>A0ACD2ZWL4</accession>
<gene>
    <name evidence="1" type="ORF">BDN72DRAFT_866507</name>
</gene>
<dbReference type="Proteomes" id="UP000308600">
    <property type="component" value="Unassembled WGS sequence"/>
</dbReference>
<dbReference type="EMBL" id="ML210100">
    <property type="protein sequence ID" value="TFK57764.1"/>
    <property type="molecule type" value="Genomic_DNA"/>
</dbReference>